<evidence type="ECO:0000256" key="3">
    <source>
        <dbReference type="ARBA" id="ARBA00022640"/>
    </source>
</evidence>
<gene>
    <name evidence="9" type="ORF">DH2020_038096</name>
</gene>
<proteinExistence type="inferred from homology"/>
<dbReference type="PANTHER" id="PTHR33399">
    <property type="entry name" value="OXYGEN-EVOLVING ENHANCER PROTEIN 3-1, CHLOROPLASTIC"/>
    <property type="match status" value="1"/>
</dbReference>
<evidence type="ECO:0000256" key="8">
    <source>
        <dbReference type="SAM" id="MobiDB-lite"/>
    </source>
</evidence>
<dbReference type="PANTHER" id="PTHR33399:SF6">
    <property type="entry name" value="PSBQ-LIKE PROTEIN 3, CHLOROPLASTIC"/>
    <property type="match status" value="1"/>
</dbReference>
<comment type="subcellular location">
    <subcellularLocation>
        <location evidence="1">Plastid</location>
        <location evidence="1">Chloroplast thylakoid membrane</location>
    </subcellularLocation>
</comment>
<evidence type="ECO:0000256" key="2">
    <source>
        <dbReference type="ARBA" id="ARBA00022528"/>
    </source>
</evidence>
<keyword evidence="3" id="KW-0934">Plastid</keyword>
<dbReference type="EMBL" id="JABTTQ020001819">
    <property type="protein sequence ID" value="KAK6128166.1"/>
    <property type="molecule type" value="Genomic_DNA"/>
</dbReference>
<dbReference type="Gene3D" id="1.20.120.290">
    <property type="entry name" value="Oxygen-evolving enhancer protein 3 (PsbQ), four-helix up-down bundle"/>
    <property type="match status" value="1"/>
</dbReference>
<reference evidence="9 10" key="1">
    <citation type="journal article" date="2021" name="Comput. Struct. Biotechnol. J.">
        <title>De novo genome assembly of the potent medicinal plant Rehmannia glutinosa using nanopore technology.</title>
        <authorList>
            <person name="Ma L."/>
            <person name="Dong C."/>
            <person name="Song C."/>
            <person name="Wang X."/>
            <person name="Zheng X."/>
            <person name="Niu Y."/>
            <person name="Chen S."/>
            <person name="Feng W."/>
        </authorList>
    </citation>
    <scope>NUCLEOTIDE SEQUENCE [LARGE SCALE GENOMIC DNA]</scope>
    <source>
        <strain evidence="9">DH-2019</strain>
    </source>
</reference>
<comment type="similarity">
    <text evidence="7">Belongs to the PsbQ family.</text>
</comment>
<keyword evidence="10" id="KW-1185">Reference proteome</keyword>
<evidence type="ECO:0000256" key="1">
    <source>
        <dbReference type="ARBA" id="ARBA00004334"/>
    </source>
</evidence>
<dbReference type="Proteomes" id="UP001318860">
    <property type="component" value="Unassembled WGS sequence"/>
</dbReference>
<feature type="compositionally biased region" description="Low complexity" evidence="8">
    <location>
        <begin position="22"/>
        <end position="33"/>
    </location>
</feature>
<evidence type="ECO:0000256" key="7">
    <source>
        <dbReference type="ARBA" id="ARBA00035649"/>
    </source>
</evidence>
<evidence type="ECO:0008006" key="11">
    <source>
        <dbReference type="Google" id="ProtNLM"/>
    </source>
</evidence>
<evidence type="ECO:0000313" key="9">
    <source>
        <dbReference type="EMBL" id="KAK6128166.1"/>
    </source>
</evidence>
<protein>
    <recommendedName>
        <fullName evidence="11">PsbQ-like protein 3, chloroplastic</fullName>
    </recommendedName>
</protein>
<keyword evidence="4" id="KW-0809">Transit peptide</keyword>
<comment type="caution">
    <text evidence="9">The sequence shown here is derived from an EMBL/GenBank/DDBJ whole genome shotgun (WGS) entry which is preliminary data.</text>
</comment>
<name>A0ABR0UZW8_REHGL</name>
<organism evidence="9 10">
    <name type="scientific">Rehmannia glutinosa</name>
    <name type="common">Chinese foxglove</name>
    <dbReference type="NCBI Taxonomy" id="99300"/>
    <lineage>
        <taxon>Eukaryota</taxon>
        <taxon>Viridiplantae</taxon>
        <taxon>Streptophyta</taxon>
        <taxon>Embryophyta</taxon>
        <taxon>Tracheophyta</taxon>
        <taxon>Spermatophyta</taxon>
        <taxon>Magnoliopsida</taxon>
        <taxon>eudicotyledons</taxon>
        <taxon>Gunneridae</taxon>
        <taxon>Pentapetalae</taxon>
        <taxon>asterids</taxon>
        <taxon>lamiids</taxon>
        <taxon>Lamiales</taxon>
        <taxon>Orobanchaceae</taxon>
        <taxon>Rehmannieae</taxon>
        <taxon>Rehmannia</taxon>
    </lineage>
</organism>
<evidence type="ECO:0000256" key="6">
    <source>
        <dbReference type="ARBA" id="ARBA00023136"/>
    </source>
</evidence>
<keyword evidence="5" id="KW-0793">Thylakoid</keyword>
<evidence type="ECO:0000256" key="5">
    <source>
        <dbReference type="ARBA" id="ARBA00023078"/>
    </source>
</evidence>
<evidence type="ECO:0000256" key="4">
    <source>
        <dbReference type="ARBA" id="ARBA00022946"/>
    </source>
</evidence>
<evidence type="ECO:0000313" key="10">
    <source>
        <dbReference type="Proteomes" id="UP001318860"/>
    </source>
</evidence>
<accession>A0ABR0UZW8</accession>
<dbReference type="InterPro" id="IPR008797">
    <property type="entry name" value="PSII_PsbQ"/>
</dbReference>
<keyword evidence="6" id="KW-0472">Membrane</keyword>
<dbReference type="InterPro" id="IPR054099">
    <property type="entry name" value="PSII_PsbQ_pln"/>
</dbReference>
<dbReference type="InterPro" id="IPR023222">
    <property type="entry name" value="PsbQ-like_dom_sf"/>
</dbReference>
<sequence length="174" mass="19465">MATTPSLHQKLNPPLHPPRKPNPTTTAATTTTTTAATRRTSIILTASSALFLSTKPAAAFDFRMTVPDQTVEEAESGIQSHAQSLLKVKDLLMAESWKEAQKLLRKSSALLKQDIYTIIQSKSADERPRLRKLYSDLFNGVTKLDYAARDKDRIRVWECYDGIVLSLDHILSRL</sequence>
<feature type="region of interest" description="Disordered" evidence="8">
    <location>
        <begin position="1"/>
        <end position="33"/>
    </location>
</feature>
<keyword evidence="2" id="KW-0150">Chloroplast</keyword>
<dbReference type="SUPFAM" id="SSF101112">
    <property type="entry name" value="Oxygen-evolving enhancer protein 3"/>
    <property type="match status" value="1"/>
</dbReference>
<dbReference type="Pfam" id="PF05757">
    <property type="entry name" value="PsbQ"/>
    <property type="match status" value="1"/>
</dbReference>